<proteinExistence type="predicted"/>
<feature type="coiled-coil region" evidence="1">
    <location>
        <begin position="90"/>
        <end position="117"/>
    </location>
</feature>
<feature type="region of interest" description="Disordered" evidence="2">
    <location>
        <begin position="1"/>
        <end position="63"/>
    </location>
</feature>
<keyword evidence="1" id="KW-0175">Coiled coil</keyword>
<protein>
    <submittedName>
        <fullName evidence="3">Uncharacterized protein</fullName>
    </submittedName>
</protein>
<dbReference type="EMBL" id="JAKLMC020000007">
    <property type="protein sequence ID" value="KAK5955380.1"/>
    <property type="molecule type" value="Genomic_DNA"/>
</dbReference>
<comment type="caution">
    <text evidence="3">The sequence shown here is derived from an EMBL/GenBank/DDBJ whole genome shotgun (WGS) entry which is preliminary data.</text>
</comment>
<organism evidence="3 4">
    <name type="scientific">Knufia fluminis</name>
    <dbReference type="NCBI Taxonomy" id="191047"/>
    <lineage>
        <taxon>Eukaryota</taxon>
        <taxon>Fungi</taxon>
        <taxon>Dikarya</taxon>
        <taxon>Ascomycota</taxon>
        <taxon>Pezizomycotina</taxon>
        <taxon>Eurotiomycetes</taxon>
        <taxon>Chaetothyriomycetidae</taxon>
        <taxon>Chaetothyriales</taxon>
        <taxon>Trichomeriaceae</taxon>
        <taxon>Knufia</taxon>
    </lineage>
</organism>
<evidence type="ECO:0000313" key="3">
    <source>
        <dbReference type="EMBL" id="KAK5955380.1"/>
    </source>
</evidence>
<feature type="region of interest" description="Disordered" evidence="2">
    <location>
        <begin position="240"/>
        <end position="273"/>
    </location>
</feature>
<reference evidence="3 4" key="1">
    <citation type="submission" date="2022-12" db="EMBL/GenBank/DDBJ databases">
        <title>Genomic features and morphological characterization of a novel Knufia sp. strain isolated from spacecraft assembly facility.</title>
        <authorList>
            <person name="Teixeira M."/>
            <person name="Chander A.M."/>
            <person name="Stajich J.E."/>
            <person name="Venkateswaran K."/>
        </authorList>
    </citation>
    <scope>NUCLEOTIDE SEQUENCE [LARGE SCALE GENOMIC DNA]</scope>
    <source>
        <strain evidence="3 4">FJI-L2-BK-P2</strain>
    </source>
</reference>
<dbReference type="Proteomes" id="UP001316803">
    <property type="component" value="Unassembled WGS sequence"/>
</dbReference>
<gene>
    <name evidence="3" type="ORF">OHC33_004063</name>
</gene>
<feature type="compositionally biased region" description="Basic residues" evidence="2">
    <location>
        <begin position="1"/>
        <end position="19"/>
    </location>
</feature>
<keyword evidence="4" id="KW-1185">Reference proteome</keyword>
<dbReference type="AlphaFoldDB" id="A0AAN8ESX4"/>
<evidence type="ECO:0000256" key="2">
    <source>
        <dbReference type="SAM" id="MobiDB-lite"/>
    </source>
</evidence>
<name>A0AAN8ESX4_9EURO</name>
<evidence type="ECO:0000256" key="1">
    <source>
        <dbReference type="SAM" id="Coils"/>
    </source>
</evidence>
<accession>A0AAN8ESX4</accession>
<sequence length="273" mass="31404">MAHSSSHNRRASRKRHSWPRTRVDQLETIFESPPAHQKAFFGTETQSQGRKPRAKDAAAPQDSEQCRRIDMNDVLPEAIQAQMIWYSHHLEESHHDRERLSTKVKELERVCRSQSKTNAMLLQDIQSWQHNYETIESELIEVAKVVEEAKTYVRTIETANTGLRYALEQAREEQEAARRREWRYLAWRCWQSCAHFPSKLIQGFRRSDTTKPGKLGPRTAARPESVFPILEPSTSIVDLPRSGACSRMSGSFSEEHQCSSVPDLPVKHNEGTG</sequence>
<evidence type="ECO:0000313" key="4">
    <source>
        <dbReference type="Proteomes" id="UP001316803"/>
    </source>
</evidence>